<sequence length="204" mass="22677">MQQVNRNVGRQSNKQTEEEETEEGRQCSRQGSRQGRRQGSRQRRRQGRRQALTCHHSLQLGNTPSSSYLDQYRVHAQSGRASPVAAVTHCEAESIRAPITHPQQAAAFHINNGLQCKGAQRERVKSADRAPTRNHQNGEAPPSASLAILAPSRRQREVLEGQRQALVQTLALLQGNLTLVQQQSPVQAVRPARCAHLQGGRVQR</sequence>
<gene>
    <name evidence="2" type="ORF">EYF80_019664</name>
</gene>
<comment type="caution">
    <text evidence="2">The sequence shown here is derived from an EMBL/GenBank/DDBJ whole genome shotgun (WGS) entry which is preliminary data.</text>
</comment>
<evidence type="ECO:0000256" key="1">
    <source>
        <dbReference type="SAM" id="MobiDB-lite"/>
    </source>
</evidence>
<feature type="region of interest" description="Disordered" evidence="1">
    <location>
        <begin position="1"/>
        <end position="66"/>
    </location>
</feature>
<reference evidence="2 3" key="1">
    <citation type="submission" date="2019-03" db="EMBL/GenBank/DDBJ databases">
        <title>First draft genome of Liparis tanakae, snailfish: a comprehensive survey of snailfish specific genes.</title>
        <authorList>
            <person name="Kim W."/>
            <person name="Song I."/>
            <person name="Jeong J.-H."/>
            <person name="Kim D."/>
            <person name="Kim S."/>
            <person name="Ryu S."/>
            <person name="Song J.Y."/>
            <person name="Lee S.K."/>
        </authorList>
    </citation>
    <scope>NUCLEOTIDE SEQUENCE [LARGE SCALE GENOMIC DNA]</scope>
    <source>
        <tissue evidence="2">Muscle</tissue>
    </source>
</reference>
<protein>
    <submittedName>
        <fullName evidence="2">Uncharacterized protein</fullName>
    </submittedName>
</protein>
<accession>A0A4Z2HYU8</accession>
<dbReference type="EMBL" id="SRLO01000167">
    <property type="protein sequence ID" value="TNN70163.1"/>
    <property type="molecule type" value="Genomic_DNA"/>
</dbReference>
<dbReference type="AlphaFoldDB" id="A0A4Z2HYU8"/>
<feature type="compositionally biased region" description="Basic and acidic residues" evidence="1">
    <location>
        <begin position="119"/>
        <end position="131"/>
    </location>
</feature>
<feature type="compositionally biased region" description="Polar residues" evidence="1">
    <location>
        <begin position="1"/>
        <end position="14"/>
    </location>
</feature>
<keyword evidence="3" id="KW-1185">Reference proteome</keyword>
<feature type="region of interest" description="Disordered" evidence="1">
    <location>
        <begin position="119"/>
        <end position="145"/>
    </location>
</feature>
<organism evidence="2 3">
    <name type="scientific">Liparis tanakae</name>
    <name type="common">Tanaka's snailfish</name>
    <dbReference type="NCBI Taxonomy" id="230148"/>
    <lineage>
        <taxon>Eukaryota</taxon>
        <taxon>Metazoa</taxon>
        <taxon>Chordata</taxon>
        <taxon>Craniata</taxon>
        <taxon>Vertebrata</taxon>
        <taxon>Euteleostomi</taxon>
        <taxon>Actinopterygii</taxon>
        <taxon>Neopterygii</taxon>
        <taxon>Teleostei</taxon>
        <taxon>Neoteleostei</taxon>
        <taxon>Acanthomorphata</taxon>
        <taxon>Eupercaria</taxon>
        <taxon>Perciformes</taxon>
        <taxon>Cottioidei</taxon>
        <taxon>Cottales</taxon>
        <taxon>Liparidae</taxon>
        <taxon>Liparis</taxon>
    </lineage>
</organism>
<proteinExistence type="predicted"/>
<evidence type="ECO:0000313" key="2">
    <source>
        <dbReference type="EMBL" id="TNN70163.1"/>
    </source>
</evidence>
<feature type="compositionally biased region" description="Basic residues" evidence="1">
    <location>
        <begin position="34"/>
        <end position="48"/>
    </location>
</feature>
<dbReference type="Proteomes" id="UP000314294">
    <property type="component" value="Unassembled WGS sequence"/>
</dbReference>
<evidence type="ECO:0000313" key="3">
    <source>
        <dbReference type="Proteomes" id="UP000314294"/>
    </source>
</evidence>
<name>A0A4Z2HYU8_9TELE</name>